<dbReference type="PROSITE" id="PS50164">
    <property type="entry name" value="GIY_YIG"/>
    <property type="match status" value="1"/>
</dbReference>
<reference evidence="2 3" key="1">
    <citation type="submission" date="2024-09" db="EMBL/GenBank/DDBJ databases">
        <authorList>
            <person name="Sun Q."/>
            <person name="Mori K."/>
        </authorList>
    </citation>
    <scope>NUCLEOTIDE SEQUENCE [LARGE SCALE GENOMIC DNA]</scope>
    <source>
        <strain evidence="2 3">CECT 7908</strain>
    </source>
</reference>
<evidence type="ECO:0000259" key="1">
    <source>
        <dbReference type="PROSITE" id="PS50164"/>
    </source>
</evidence>
<dbReference type="InterPro" id="IPR000305">
    <property type="entry name" value="GIY-YIG_endonuc"/>
</dbReference>
<comment type="caution">
    <text evidence="2">The sequence shown here is derived from an EMBL/GenBank/DDBJ whole genome shotgun (WGS) entry which is preliminary data.</text>
</comment>
<keyword evidence="3" id="KW-1185">Reference proteome</keyword>
<dbReference type="Proteomes" id="UP001589589">
    <property type="component" value="Unassembled WGS sequence"/>
</dbReference>
<dbReference type="Pfam" id="PF01541">
    <property type="entry name" value="GIY-YIG"/>
    <property type="match status" value="1"/>
</dbReference>
<dbReference type="EMBL" id="JBHMEX010000054">
    <property type="protein sequence ID" value="MFB9065753.1"/>
    <property type="molecule type" value="Genomic_DNA"/>
</dbReference>
<dbReference type="Gene3D" id="3.40.1440.10">
    <property type="entry name" value="GIY-YIG endonuclease"/>
    <property type="match status" value="1"/>
</dbReference>
<accession>A0ABV5FQC2</accession>
<gene>
    <name evidence="2" type="ORF">ACFFUQ_17160</name>
</gene>
<organism evidence="2 3">
    <name type="scientific">Flavobacterium branchiarum</name>
    <dbReference type="NCBI Taxonomy" id="1114870"/>
    <lineage>
        <taxon>Bacteria</taxon>
        <taxon>Pseudomonadati</taxon>
        <taxon>Bacteroidota</taxon>
        <taxon>Flavobacteriia</taxon>
        <taxon>Flavobacteriales</taxon>
        <taxon>Flavobacteriaceae</taxon>
        <taxon>Flavobacterium</taxon>
    </lineage>
</organism>
<dbReference type="InterPro" id="IPR035901">
    <property type="entry name" value="GIY-YIG_endonuc_sf"/>
</dbReference>
<evidence type="ECO:0000313" key="2">
    <source>
        <dbReference type="EMBL" id="MFB9065753.1"/>
    </source>
</evidence>
<proteinExistence type="predicted"/>
<name>A0ABV5FQC2_9FLAO</name>
<dbReference type="RefSeq" id="WP_290264123.1">
    <property type="nucleotide sequence ID" value="NZ_JAUFQQ010000003.1"/>
</dbReference>
<evidence type="ECO:0000313" key="3">
    <source>
        <dbReference type="Proteomes" id="UP001589589"/>
    </source>
</evidence>
<feature type="domain" description="GIY-YIG" evidence="1">
    <location>
        <begin position="38"/>
        <end position="112"/>
    </location>
</feature>
<sequence>MEKLNQLKSYEIEMDSLFRDLYEEFNTTPFLKRVDLPKVRGIYVFYENREPIYVGRTNNIRSRIQLHTRKSSGSESASFAFNLAKKEYPKNEKPMKRKEFMQIDEFKEIFIKHKLNLSNIEYRCIAVENDILQTMFEPYLAFKLGTYPANNTFENH</sequence>
<dbReference type="SUPFAM" id="SSF82771">
    <property type="entry name" value="GIY-YIG endonuclease"/>
    <property type="match status" value="1"/>
</dbReference>
<protein>
    <submittedName>
        <fullName evidence="2">GIY-YIG nuclease family protein</fullName>
    </submittedName>
</protein>